<evidence type="ECO:0000259" key="2">
    <source>
        <dbReference type="Pfam" id="PF22753"/>
    </source>
</evidence>
<sequence>MPDKMIDKNRYLMVITICLIQLTSCSRGNNNFPQTATFPVAGGNAFQLIDYGEPGLQQLRRKLSHSYHEKIHILQLGDSHTASDFFSGQLRRHFKQQYGDGGVGFISPLAISGNRFDNVLFSTAKGWDMITSRKTSNAGFTLGGNIATPRQDNNDAQLVVRDTDSTFSMQALYRNQANGKIQIQNQTVVLPGSQSRWVLSQPVTVQSPVRYSLSPSGGSQLAGWLLSSRNSGGVMLSALGINGARVSMLDKWCDNWLSTLQMLKPDMVILAYGTNESFDQQLDIQRYRQSYSEYVQAIRRALPGAVILLVGPGSSISNKNGVSCQQHQSVVLKPVIQAQRDVAQFHHTLFWDWFDYMGGDCAIERWQQQGIARPDLIHLTQQGYQRSADALWQQFVALLNTTQQ</sequence>
<organism evidence="3 5">
    <name type="scientific">Dickeya dianthicola</name>
    <dbReference type="NCBI Taxonomy" id="204039"/>
    <lineage>
        <taxon>Bacteria</taxon>
        <taxon>Pseudomonadati</taxon>
        <taxon>Pseudomonadota</taxon>
        <taxon>Gammaproteobacteria</taxon>
        <taxon>Enterobacterales</taxon>
        <taxon>Pectobacteriaceae</taxon>
        <taxon>Dickeya</taxon>
    </lineage>
</organism>
<proteinExistence type="predicted"/>
<dbReference type="RefSeq" id="WP_024109363.1">
    <property type="nucleotide sequence ID" value="NZ_JALDNR010000011.1"/>
</dbReference>
<dbReference type="Pfam" id="PF22753">
    <property type="entry name" value="Ape1_N"/>
    <property type="match status" value="1"/>
</dbReference>
<dbReference type="InterPro" id="IPR036514">
    <property type="entry name" value="SGNH_hydro_sf"/>
</dbReference>
<dbReference type="Proteomes" id="UP000266633">
    <property type="component" value="Unassembled WGS sequence"/>
</dbReference>
<dbReference type="GO" id="GO:0016788">
    <property type="term" value="F:hydrolase activity, acting on ester bonds"/>
    <property type="evidence" value="ECO:0007669"/>
    <property type="project" value="UniProtKB-ARBA"/>
</dbReference>
<name>A0AAP2CXM3_9GAMM</name>
<dbReference type="Gene3D" id="3.40.50.1110">
    <property type="entry name" value="SGNH hydrolase"/>
    <property type="match status" value="1"/>
</dbReference>
<dbReference type="Pfam" id="PF13472">
    <property type="entry name" value="Lipase_GDSL_2"/>
    <property type="match status" value="1"/>
</dbReference>
<keyword evidence="6" id="KW-1185">Reference proteome</keyword>
<dbReference type="SUPFAM" id="SSF52266">
    <property type="entry name" value="SGNH hydrolase"/>
    <property type="match status" value="2"/>
</dbReference>
<gene>
    <name evidence="4" type="ORF">D5077_05690</name>
    <name evidence="3" type="ORF">DF213_14955</name>
</gene>
<evidence type="ECO:0000259" key="1">
    <source>
        <dbReference type="Pfam" id="PF13472"/>
    </source>
</evidence>
<dbReference type="CDD" id="cd01825">
    <property type="entry name" value="SGNH_hydrolase_peri1"/>
    <property type="match status" value="1"/>
</dbReference>
<evidence type="ECO:0008006" key="7">
    <source>
        <dbReference type="Google" id="ProtNLM"/>
    </source>
</evidence>
<evidence type="ECO:0000313" key="6">
    <source>
        <dbReference type="Proteomes" id="UP000266633"/>
    </source>
</evidence>
<dbReference type="InterPro" id="IPR013830">
    <property type="entry name" value="SGNH_hydro"/>
</dbReference>
<dbReference type="Proteomes" id="UP000245055">
    <property type="component" value="Unassembled WGS sequence"/>
</dbReference>
<evidence type="ECO:0000313" key="5">
    <source>
        <dbReference type="Proteomes" id="UP000245055"/>
    </source>
</evidence>
<dbReference type="InterPro" id="IPR055041">
    <property type="entry name" value="Ape1_N"/>
</dbReference>
<evidence type="ECO:0000313" key="4">
    <source>
        <dbReference type="EMBL" id="RJL75507.1"/>
    </source>
</evidence>
<dbReference type="Gene3D" id="2.60.120.1360">
    <property type="match status" value="1"/>
</dbReference>
<dbReference type="EMBL" id="QESZ01000021">
    <property type="protein sequence ID" value="PWD71723.1"/>
    <property type="molecule type" value="Genomic_DNA"/>
</dbReference>
<dbReference type="EMBL" id="QZDO01000017">
    <property type="protein sequence ID" value="RJL75507.1"/>
    <property type="molecule type" value="Genomic_DNA"/>
</dbReference>
<reference evidence="4 6" key="2">
    <citation type="submission" date="2018-09" db="EMBL/GenBank/DDBJ databases">
        <title>Phylogenetic diversity of Pectobacterium and Dickeya strains causing blackleg disease of potato in Morocco.</title>
        <authorList>
            <person name="Oulghazi S."/>
            <person name="Moumni M."/>
            <person name="Faure D."/>
        </authorList>
    </citation>
    <scope>NUCLEOTIDE SEQUENCE [LARGE SCALE GENOMIC DNA]</scope>
    <source>
        <strain evidence="4 6">S4.16.03.LID</strain>
    </source>
</reference>
<dbReference type="AlphaFoldDB" id="A0AAP2CXM3"/>
<comment type="caution">
    <text evidence="3">The sequence shown here is derived from an EMBL/GenBank/DDBJ whole genome shotgun (WGS) entry which is preliminary data.</text>
</comment>
<dbReference type="InterPro" id="IPR051532">
    <property type="entry name" value="Ester_Hydrolysis_Enzymes"/>
</dbReference>
<reference evidence="3 5" key="1">
    <citation type="submission" date="2018-05" db="EMBL/GenBank/DDBJ databases">
        <title>Genomic diversity of pathogens causing Blackleg of Potato in Pakistan.</title>
        <authorList>
            <person name="Sarfraz S."/>
            <person name="Riaz K."/>
            <person name="Oulghazi S."/>
            <person name="Cigna J."/>
            <person name="Sahi S.T."/>
            <person name="Khan S.H."/>
            <person name="Hameed A."/>
            <person name="Faure D."/>
        </authorList>
    </citation>
    <scope>NUCLEOTIDE SEQUENCE [LARGE SCALE GENOMIC DNA]</scope>
    <source>
        <strain evidence="3 5">SS70</strain>
    </source>
</reference>
<evidence type="ECO:0000313" key="3">
    <source>
        <dbReference type="EMBL" id="PWD71723.1"/>
    </source>
</evidence>
<protein>
    <recommendedName>
        <fullName evidence="7">SGNH hydrolase-type esterase domain-containing protein</fullName>
    </recommendedName>
</protein>
<feature type="domain" description="SGNH hydrolase-type esterase" evidence="1">
    <location>
        <begin position="225"/>
        <end position="386"/>
    </location>
</feature>
<accession>A0AAP2CXM3</accession>
<dbReference type="PANTHER" id="PTHR30383:SF29">
    <property type="entry name" value="SGNH HYDROLASE-TYPE ESTERASE DOMAIN-CONTAINING PROTEIN"/>
    <property type="match status" value="1"/>
</dbReference>
<feature type="domain" description="Peptidoglycan O-acetylesterase N-terminal" evidence="2">
    <location>
        <begin position="101"/>
        <end position="189"/>
    </location>
</feature>
<dbReference type="PANTHER" id="PTHR30383">
    <property type="entry name" value="THIOESTERASE 1/PROTEASE 1/LYSOPHOSPHOLIPASE L1"/>
    <property type="match status" value="1"/>
</dbReference>